<evidence type="ECO:0000313" key="3">
    <source>
        <dbReference type="EMBL" id="MPM54937.1"/>
    </source>
</evidence>
<proteinExistence type="predicted"/>
<feature type="transmembrane region" description="Helical" evidence="1">
    <location>
        <begin position="12"/>
        <end position="32"/>
    </location>
</feature>
<dbReference type="GO" id="GO:0005975">
    <property type="term" value="P:carbohydrate metabolic process"/>
    <property type="evidence" value="ECO:0007669"/>
    <property type="project" value="InterPro"/>
</dbReference>
<reference evidence="3" key="1">
    <citation type="submission" date="2019-08" db="EMBL/GenBank/DDBJ databases">
        <authorList>
            <person name="Kucharzyk K."/>
            <person name="Murdoch R.W."/>
            <person name="Higgins S."/>
            <person name="Loffler F."/>
        </authorList>
    </citation>
    <scope>NUCLEOTIDE SEQUENCE</scope>
</reference>
<dbReference type="InterPro" id="IPR011330">
    <property type="entry name" value="Glyco_hydro/deAcase_b/a-brl"/>
</dbReference>
<dbReference type="Pfam" id="PF01522">
    <property type="entry name" value="Polysacc_deac_1"/>
    <property type="match status" value="1"/>
</dbReference>
<dbReference type="EMBL" id="VSSQ01015033">
    <property type="protein sequence ID" value="MPM54937.1"/>
    <property type="molecule type" value="Genomic_DNA"/>
</dbReference>
<accession>A0A645APF1</accession>
<dbReference type="PANTHER" id="PTHR10587">
    <property type="entry name" value="GLYCOSYL TRANSFERASE-RELATED"/>
    <property type="match status" value="1"/>
</dbReference>
<dbReference type="Gene3D" id="3.20.20.370">
    <property type="entry name" value="Glycoside hydrolase/deacetylase"/>
    <property type="match status" value="1"/>
</dbReference>
<dbReference type="InterPro" id="IPR050248">
    <property type="entry name" value="Polysacc_deacetylase_ArnD"/>
</dbReference>
<keyword evidence="1" id="KW-1133">Transmembrane helix</keyword>
<keyword evidence="1" id="KW-0812">Transmembrane</keyword>
<dbReference type="SUPFAM" id="SSF88713">
    <property type="entry name" value="Glycoside hydrolase/deacetylase"/>
    <property type="match status" value="1"/>
</dbReference>
<sequence length="223" mass="24952">MYWGSVRFFRHAILGLAVCVVLALSVSMGMLLDETHDLRRENEGLLASQRALAQELESLQSGAKEAEATVAEVVQPLAAQLDTASLGYQLLYPALTVQPTEQSLRPSNTVYLTFDDGPTQLTDEILRILDKYDVKATFFVVGKDTPEGRARLQRIADAGHTIGIHSYSHKYNEIYRSVEDYLEDFNRAFEWVYETTGIKPSIFRFPGGSINAYSQLFLCIACC</sequence>
<evidence type="ECO:0000256" key="1">
    <source>
        <dbReference type="SAM" id="Phobius"/>
    </source>
</evidence>
<dbReference type="AlphaFoldDB" id="A0A645APF1"/>
<name>A0A645APF1_9ZZZZ</name>
<feature type="domain" description="NodB homology" evidence="2">
    <location>
        <begin position="108"/>
        <end position="223"/>
    </location>
</feature>
<evidence type="ECO:0000259" key="2">
    <source>
        <dbReference type="PROSITE" id="PS51677"/>
    </source>
</evidence>
<comment type="caution">
    <text evidence="3">The sequence shown here is derived from an EMBL/GenBank/DDBJ whole genome shotgun (WGS) entry which is preliminary data.</text>
</comment>
<dbReference type="InterPro" id="IPR002509">
    <property type="entry name" value="NODB_dom"/>
</dbReference>
<dbReference type="PANTHER" id="PTHR10587:SF125">
    <property type="entry name" value="POLYSACCHARIDE DEACETYLASE YHEN-RELATED"/>
    <property type="match status" value="1"/>
</dbReference>
<dbReference type="PROSITE" id="PS51677">
    <property type="entry name" value="NODB"/>
    <property type="match status" value="1"/>
</dbReference>
<gene>
    <name evidence="3" type="ORF">SDC9_101720</name>
</gene>
<organism evidence="3">
    <name type="scientific">bioreactor metagenome</name>
    <dbReference type="NCBI Taxonomy" id="1076179"/>
    <lineage>
        <taxon>unclassified sequences</taxon>
        <taxon>metagenomes</taxon>
        <taxon>ecological metagenomes</taxon>
    </lineage>
</organism>
<dbReference type="GO" id="GO:0016810">
    <property type="term" value="F:hydrolase activity, acting on carbon-nitrogen (but not peptide) bonds"/>
    <property type="evidence" value="ECO:0007669"/>
    <property type="project" value="InterPro"/>
</dbReference>
<keyword evidence="1" id="KW-0472">Membrane</keyword>
<protein>
    <recommendedName>
        <fullName evidence="2">NodB homology domain-containing protein</fullName>
    </recommendedName>
</protein>